<comment type="similarity">
    <text evidence="6">Belongs to the DEAD box helicase family.</text>
</comment>
<keyword evidence="4 6" id="KW-0347">Helicase</keyword>
<dbReference type="PANTHER" id="PTHR47958">
    <property type="entry name" value="ATP-DEPENDENT RNA HELICASE DBP3"/>
    <property type="match status" value="1"/>
</dbReference>
<protein>
    <recommendedName>
        <fullName evidence="1">RNA helicase</fullName>
        <ecNumber evidence="1">3.6.4.13</ecNumber>
    </recommendedName>
</protein>
<evidence type="ECO:0000259" key="9">
    <source>
        <dbReference type="PROSITE" id="PS51194"/>
    </source>
</evidence>
<feature type="region of interest" description="Disordered" evidence="7">
    <location>
        <begin position="84"/>
        <end position="134"/>
    </location>
</feature>
<evidence type="ECO:0000313" key="10">
    <source>
        <dbReference type="EMBL" id="WMV69922.1"/>
    </source>
</evidence>
<dbReference type="SUPFAM" id="SSF52540">
    <property type="entry name" value="P-loop containing nucleoside triphosphate hydrolases"/>
    <property type="match status" value="1"/>
</dbReference>
<feature type="compositionally biased region" description="Acidic residues" evidence="7">
    <location>
        <begin position="101"/>
        <end position="120"/>
    </location>
</feature>
<dbReference type="GO" id="GO:0003676">
    <property type="term" value="F:nucleic acid binding"/>
    <property type="evidence" value="ECO:0007669"/>
    <property type="project" value="InterPro"/>
</dbReference>
<dbReference type="GO" id="GO:0016787">
    <property type="term" value="F:hydrolase activity"/>
    <property type="evidence" value="ECO:0007669"/>
    <property type="project" value="UniProtKB-KW"/>
</dbReference>
<dbReference type="PROSITE" id="PS00039">
    <property type="entry name" value="DEAD_ATP_HELICASE"/>
    <property type="match status" value="1"/>
</dbReference>
<reference evidence="10" key="1">
    <citation type="journal article" date="2023" name="Acta Biochim. Biophys. Sin.">
        <title>Transcriptomic and genomic identification of spliceosomal genes from Euglena gracilis.</title>
        <authorList>
            <person name="Gao P."/>
            <person name="Zhong Y."/>
            <person name="Sun C."/>
        </authorList>
    </citation>
    <scope>NUCLEOTIDE SEQUENCE</scope>
</reference>
<dbReference type="InterPro" id="IPR011545">
    <property type="entry name" value="DEAD/DEAH_box_helicase_dom"/>
</dbReference>
<evidence type="ECO:0000256" key="1">
    <source>
        <dbReference type="ARBA" id="ARBA00012552"/>
    </source>
</evidence>
<feature type="domain" description="Helicase ATP-binding" evidence="8">
    <location>
        <begin position="256"/>
        <end position="431"/>
    </location>
</feature>
<keyword evidence="2 6" id="KW-0547">Nucleotide-binding</keyword>
<dbReference type="Gene3D" id="3.40.50.300">
    <property type="entry name" value="P-loop containing nucleotide triphosphate hydrolases"/>
    <property type="match status" value="2"/>
</dbReference>
<dbReference type="InterPro" id="IPR000629">
    <property type="entry name" value="RNA-helicase_DEAD-box_CS"/>
</dbReference>
<dbReference type="SMART" id="SM00487">
    <property type="entry name" value="DEXDc"/>
    <property type="match status" value="1"/>
</dbReference>
<evidence type="ECO:0000256" key="3">
    <source>
        <dbReference type="ARBA" id="ARBA00022801"/>
    </source>
</evidence>
<feature type="compositionally biased region" description="Basic residues" evidence="7">
    <location>
        <begin position="635"/>
        <end position="646"/>
    </location>
</feature>
<accession>A0AA51YH50</accession>
<keyword evidence="3 6" id="KW-0378">Hydrolase</keyword>
<dbReference type="InterPro" id="IPR014001">
    <property type="entry name" value="Helicase_ATP-bd"/>
</dbReference>
<evidence type="ECO:0000256" key="2">
    <source>
        <dbReference type="ARBA" id="ARBA00022741"/>
    </source>
</evidence>
<dbReference type="EMBL" id="OQ397590">
    <property type="protein sequence ID" value="WMV69922.1"/>
    <property type="molecule type" value="mRNA"/>
</dbReference>
<feature type="compositionally biased region" description="Pro residues" evidence="7">
    <location>
        <begin position="89"/>
        <end position="98"/>
    </location>
</feature>
<evidence type="ECO:0000256" key="4">
    <source>
        <dbReference type="ARBA" id="ARBA00022806"/>
    </source>
</evidence>
<gene>
    <name evidence="10" type="primary">DDX5-17A</name>
</gene>
<dbReference type="GO" id="GO:0003724">
    <property type="term" value="F:RNA helicase activity"/>
    <property type="evidence" value="ECO:0007669"/>
    <property type="project" value="UniProtKB-EC"/>
</dbReference>
<evidence type="ECO:0000256" key="5">
    <source>
        <dbReference type="ARBA" id="ARBA00022840"/>
    </source>
</evidence>
<feature type="region of interest" description="Disordered" evidence="7">
    <location>
        <begin position="52"/>
        <end position="72"/>
    </location>
</feature>
<dbReference type="InterPro" id="IPR027417">
    <property type="entry name" value="P-loop_NTPase"/>
</dbReference>
<dbReference type="PROSITE" id="PS51194">
    <property type="entry name" value="HELICASE_CTER"/>
    <property type="match status" value="1"/>
</dbReference>
<evidence type="ECO:0000256" key="6">
    <source>
        <dbReference type="RuleBase" id="RU000492"/>
    </source>
</evidence>
<dbReference type="GO" id="GO:0005524">
    <property type="term" value="F:ATP binding"/>
    <property type="evidence" value="ECO:0007669"/>
    <property type="project" value="UniProtKB-KW"/>
</dbReference>
<organism evidence="10">
    <name type="scientific">Euglena gracilis</name>
    <dbReference type="NCBI Taxonomy" id="3039"/>
    <lineage>
        <taxon>Eukaryota</taxon>
        <taxon>Discoba</taxon>
        <taxon>Euglenozoa</taxon>
        <taxon>Euglenida</taxon>
        <taxon>Spirocuta</taxon>
        <taxon>Euglenophyceae</taxon>
        <taxon>Euglenales</taxon>
        <taxon>Euglenaceae</taxon>
        <taxon>Euglena</taxon>
    </lineage>
</organism>
<feature type="region of interest" description="Disordered" evidence="7">
    <location>
        <begin position="607"/>
        <end position="646"/>
    </location>
</feature>
<dbReference type="CDD" id="cd18787">
    <property type="entry name" value="SF2_C_DEAD"/>
    <property type="match status" value="1"/>
</dbReference>
<keyword evidence="5 6" id="KW-0067">ATP-binding</keyword>
<dbReference type="SMART" id="SM00490">
    <property type="entry name" value="HELICc"/>
    <property type="match status" value="1"/>
</dbReference>
<dbReference type="EC" id="3.6.4.13" evidence="1"/>
<sequence>MGSRRISAVRPRRPPPRVVPQPRQPRGTGLGYTGKALRAVRRVVFEAACGDLDEVPAPTPAPAAKRRRMSDPAGCVVRPGTLRVEAAPGLPPPLPPAPAEAEAEPTVEDEDAGEEGDEAVDGAGTPPVTAAGPSDALRHAVPISSWLGEGVVQLPFIDGHVSFGEAPRHSQWHLPKVPWAALKLPPVRKDFYTEHPTTAGRRPAELEPWTTKHQVMTVGEGLPKPILNFKEVQLPPQLTAPLAGYTKPSVIQALAWPVLLQGRDMVGVAETGSGKTVAFGLPAVVHASAQAAVKPGEGPIVLIVSPTRELALQILGEMQRLTVHTKLRTMCVYGGSDRGEQVAAVRQGVEVFIATAGRLMDLLQDGVTTLRRTTYFVLDEADRMLDMGFGPQMLVLRDQVRPDRQTAMFSATWPPEVQQLAAEFLSPQHVRVQIGGLALSANHNVTQHVTVCREEDKLSRLRALLATLGGKVLIFTSTRHSCKKLAAALKGLGCPVRCIHSDMTQVEREQTMAQFRRPGESLLVATDVAARGLDVCDVAAVVNHDFPATIADYIHRIGRTGRAGATGDAYSYVTQQDANRAGELVRVMREAGQAVPADLLQLQRDFEARRAERQAKRHSPGAGTAPRPRPAPAPHRQRTAKTRWSR</sequence>
<dbReference type="InterPro" id="IPR001650">
    <property type="entry name" value="Helicase_C-like"/>
</dbReference>
<dbReference type="FunFam" id="3.40.50.300:FF:000008">
    <property type="entry name" value="ATP-dependent RNA helicase RhlB"/>
    <property type="match status" value="1"/>
</dbReference>
<name>A0AA51YH50_EUGGR</name>
<dbReference type="Pfam" id="PF00270">
    <property type="entry name" value="DEAD"/>
    <property type="match status" value="1"/>
</dbReference>
<dbReference type="AlphaFoldDB" id="A0AA51YH50"/>
<feature type="domain" description="Helicase C-terminal" evidence="9">
    <location>
        <begin position="444"/>
        <end position="603"/>
    </location>
</feature>
<dbReference type="PROSITE" id="PS51192">
    <property type="entry name" value="HELICASE_ATP_BIND_1"/>
    <property type="match status" value="1"/>
</dbReference>
<evidence type="ECO:0000256" key="7">
    <source>
        <dbReference type="SAM" id="MobiDB-lite"/>
    </source>
</evidence>
<feature type="region of interest" description="Disordered" evidence="7">
    <location>
        <begin position="1"/>
        <end position="34"/>
    </location>
</feature>
<proteinExistence type="evidence at transcript level"/>
<evidence type="ECO:0000259" key="8">
    <source>
        <dbReference type="PROSITE" id="PS51192"/>
    </source>
</evidence>
<dbReference type="Pfam" id="PF00271">
    <property type="entry name" value="Helicase_C"/>
    <property type="match status" value="1"/>
</dbReference>